<feature type="domain" description="Aminoglycoside phosphotransferase" evidence="1">
    <location>
        <begin position="81"/>
        <end position="256"/>
    </location>
</feature>
<dbReference type="InterPro" id="IPR002575">
    <property type="entry name" value="Aminoglycoside_PTrfase"/>
</dbReference>
<proteinExistence type="predicted"/>
<evidence type="ECO:0000313" key="3">
    <source>
        <dbReference type="Proteomes" id="UP000178783"/>
    </source>
</evidence>
<accession>A0A1F5SBE1</accession>
<dbReference type="AlphaFoldDB" id="A0A1F5SBE1"/>
<dbReference type="SUPFAM" id="SSF56112">
    <property type="entry name" value="Protein kinase-like (PK-like)"/>
    <property type="match status" value="1"/>
</dbReference>
<gene>
    <name evidence="2" type="ORF">A3H66_00510</name>
</gene>
<evidence type="ECO:0000259" key="1">
    <source>
        <dbReference type="Pfam" id="PF01636"/>
    </source>
</evidence>
<dbReference type="InterPro" id="IPR011009">
    <property type="entry name" value="Kinase-like_dom_sf"/>
</dbReference>
<name>A0A1F5SBE1_9BACT</name>
<dbReference type="Gene3D" id="3.90.1200.10">
    <property type="match status" value="1"/>
</dbReference>
<reference evidence="2 3" key="1">
    <citation type="journal article" date="2016" name="Nat. Commun.">
        <title>Thousands of microbial genomes shed light on interconnected biogeochemical processes in an aquifer system.</title>
        <authorList>
            <person name="Anantharaman K."/>
            <person name="Brown C.T."/>
            <person name="Hug L.A."/>
            <person name="Sharon I."/>
            <person name="Castelle C.J."/>
            <person name="Probst A.J."/>
            <person name="Thomas B.C."/>
            <person name="Singh A."/>
            <person name="Wilkins M.J."/>
            <person name="Karaoz U."/>
            <person name="Brodie E.L."/>
            <person name="Williams K.H."/>
            <person name="Hubbard S.S."/>
            <person name="Banfield J.F."/>
        </authorList>
    </citation>
    <scope>NUCLEOTIDE SEQUENCE [LARGE SCALE GENOMIC DNA]</scope>
</reference>
<organism evidence="2 3">
    <name type="scientific">Candidatus Falkowbacteria bacterium RIFCSPLOWO2_02_FULL_45_21</name>
    <dbReference type="NCBI Taxonomy" id="1797989"/>
    <lineage>
        <taxon>Bacteria</taxon>
        <taxon>Candidatus Falkowiibacteriota</taxon>
    </lineage>
</organism>
<evidence type="ECO:0000313" key="2">
    <source>
        <dbReference type="EMBL" id="OGF24050.1"/>
    </source>
</evidence>
<protein>
    <recommendedName>
        <fullName evidence="1">Aminoglycoside phosphotransferase domain-containing protein</fullName>
    </recommendedName>
</protein>
<dbReference type="Proteomes" id="UP000178783">
    <property type="component" value="Unassembled WGS sequence"/>
</dbReference>
<comment type="caution">
    <text evidence="2">The sequence shown here is derived from an EMBL/GenBank/DDBJ whole genome shotgun (WGS) entry which is preliminary data.</text>
</comment>
<sequence length="343" mass="40155">MNKILSLFDETSVLDLFNQKVLPLYPEFKMIKKIKIIPVKKSVWKTTYHVVVKFATSFLTHDGQTVDLPIYCTAHSSEPRINSFDALSFLWQAGFGRGDLAIPHPLFFSDNFNGFFYRGVRGQTLYYYIQKKNYQIIEDVVAKAAAWFAKLHRTPIARAKNFNPENSRIETVVPGLMNVLQKINHAYQKYFEPCKIIYQIINEKEKKYFGNNGRQCLIHGDAHPKNVIKMSRDKIAIIDFTDTCLADFTRDLGSFMQQLEFMASKKINDPAYLEKVKRIFLENYLQNSRIKLNDYAKERINNYYNWTALRTATFFMLKERPEPWRSHGLIVKICRDLKISINV</sequence>
<dbReference type="STRING" id="1797989.A3H66_00510"/>
<dbReference type="Pfam" id="PF01636">
    <property type="entry name" value="APH"/>
    <property type="match status" value="1"/>
</dbReference>
<dbReference type="EMBL" id="MFFW01000039">
    <property type="protein sequence ID" value="OGF24050.1"/>
    <property type="molecule type" value="Genomic_DNA"/>
</dbReference>